<sequence length="109" mass="11909">MTGTGKSTFVRRLSGKPVQIGHGLKSRKRVVAGGLSMSLVCSGRTLSHSSTLQASTIPLAAMPRSFRLAQWMEQSFVAVTLLSGVIYLYHITDIRMANTSMRNLALSRR</sequence>
<proteinExistence type="predicted"/>
<dbReference type="AlphaFoldDB" id="A0A232LU83"/>
<dbReference type="OrthoDB" id="8954335at2759"/>
<keyword evidence="1" id="KW-0472">Membrane</keyword>
<accession>A0A232LU83</accession>
<gene>
    <name evidence="2" type="ORF">Egran_04591</name>
</gene>
<feature type="transmembrane region" description="Helical" evidence="1">
    <location>
        <begin position="75"/>
        <end position="92"/>
    </location>
</feature>
<keyword evidence="3" id="KW-1185">Reference proteome</keyword>
<dbReference type="Proteomes" id="UP000243515">
    <property type="component" value="Unassembled WGS sequence"/>
</dbReference>
<keyword evidence="1" id="KW-1133">Transmembrane helix</keyword>
<protein>
    <submittedName>
        <fullName evidence="2">Uncharacterized protein</fullName>
    </submittedName>
</protein>
<reference evidence="2 3" key="1">
    <citation type="journal article" date="2015" name="Environ. Microbiol.">
        <title>Metagenome sequence of Elaphomyces granulatus from sporocarp tissue reveals Ascomycota ectomycorrhizal fingerprints of genome expansion and a Proteobacteria-rich microbiome.</title>
        <authorList>
            <person name="Quandt C.A."/>
            <person name="Kohler A."/>
            <person name="Hesse C.N."/>
            <person name="Sharpton T.J."/>
            <person name="Martin F."/>
            <person name="Spatafora J.W."/>
        </authorList>
    </citation>
    <scope>NUCLEOTIDE SEQUENCE [LARGE SCALE GENOMIC DNA]</scope>
    <source>
        <strain evidence="2 3">OSC145934</strain>
    </source>
</reference>
<keyword evidence="1" id="KW-0812">Transmembrane</keyword>
<comment type="caution">
    <text evidence="2">The sequence shown here is derived from an EMBL/GenBank/DDBJ whole genome shotgun (WGS) entry which is preliminary data.</text>
</comment>
<dbReference type="EMBL" id="NPHW01004659">
    <property type="protein sequence ID" value="OXV07644.1"/>
    <property type="molecule type" value="Genomic_DNA"/>
</dbReference>
<organism evidence="2 3">
    <name type="scientific">Elaphomyces granulatus</name>
    <dbReference type="NCBI Taxonomy" id="519963"/>
    <lineage>
        <taxon>Eukaryota</taxon>
        <taxon>Fungi</taxon>
        <taxon>Dikarya</taxon>
        <taxon>Ascomycota</taxon>
        <taxon>Pezizomycotina</taxon>
        <taxon>Eurotiomycetes</taxon>
        <taxon>Eurotiomycetidae</taxon>
        <taxon>Eurotiales</taxon>
        <taxon>Elaphomycetaceae</taxon>
        <taxon>Elaphomyces</taxon>
    </lineage>
</organism>
<evidence type="ECO:0000313" key="2">
    <source>
        <dbReference type="EMBL" id="OXV07644.1"/>
    </source>
</evidence>
<name>A0A232LU83_9EURO</name>
<evidence type="ECO:0000256" key="1">
    <source>
        <dbReference type="SAM" id="Phobius"/>
    </source>
</evidence>
<evidence type="ECO:0000313" key="3">
    <source>
        <dbReference type="Proteomes" id="UP000243515"/>
    </source>
</evidence>